<comment type="caution">
    <text evidence="8">The sequence shown here is derived from an EMBL/GenBank/DDBJ whole genome shotgun (WGS) entry which is preliminary data.</text>
</comment>
<sequence length="278" mass="31771">MTFVSAGLMADETCQRWWTGSRRHQNSSSYGLSLKRSGVRSLMRIGNQLAGADEETRSNLFETVLRHVDVWGAPQLEPVVSDTTINFDNFRRNNGTLYLCVTTEELVMYRSLIRTLLGHIFYSIREARDQWDLAPVTFFLDEFPQLGYMQEIEQMLALGRQSGLRLWLFAQGRSQLQKAYGDAERILELMAVRCFMEPTATTAHELSKELGARRDLLTGTMKPLATAQELMGPEYVDKVIVLEGGRRPARLQAMKAYEDHRLKGRLTDQRKSVSIEND</sequence>
<name>A0A4Y9NR16_9BRAD</name>
<reference evidence="8 9" key="2">
    <citation type="submission" date="2019-03" db="EMBL/GenBank/DDBJ databases">
        <title>Bradyrhizobium strains diversity.</title>
        <authorList>
            <person name="Urquiaga M.C.O."/>
            <person name="Hungria M."/>
            <person name="Delamuta J.R.M."/>
            <person name="Klepa M.S."/>
        </authorList>
    </citation>
    <scope>NUCLEOTIDE SEQUENCE [LARGE SCALE GENOMIC DNA]</scope>
    <source>
        <strain evidence="8 9">CNPSo 3426</strain>
    </source>
</reference>
<evidence type="ECO:0000256" key="3">
    <source>
        <dbReference type="ARBA" id="ARBA00022475"/>
    </source>
</evidence>
<dbReference type="InterPro" id="IPR027417">
    <property type="entry name" value="P-loop_NTPase"/>
</dbReference>
<protein>
    <submittedName>
        <fullName evidence="8">Type IV secretory system conjugative DNA transfer family protein</fullName>
    </submittedName>
</protein>
<evidence type="ECO:0000313" key="8">
    <source>
        <dbReference type="EMBL" id="TFV70234.1"/>
    </source>
</evidence>
<dbReference type="PANTHER" id="PTHR37937">
    <property type="entry name" value="CONJUGATIVE TRANSFER: DNA TRANSPORT"/>
    <property type="match status" value="1"/>
</dbReference>
<keyword evidence="10" id="KW-1185">Reference proteome</keyword>
<gene>
    <name evidence="8" type="ORF">E4K64_30735</name>
    <name evidence="7" type="ORF">E4K66_37070</name>
</gene>
<evidence type="ECO:0000256" key="6">
    <source>
        <dbReference type="ARBA" id="ARBA00023136"/>
    </source>
</evidence>
<dbReference type="Proteomes" id="UP000298225">
    <property type="component" value="Unassembled WGS sequence"/>
</dbReference>
<accession>A0A4Y9KS39</accession>
<dbReference type="OrthoDB" id="9759295at2"/>
<keyword evidence="4" id="KW-0812">Transmembrane</keyword>
<proteinExistence type="inferred from homology"/>
<dbReference type="EMBL" id="SPQU01000045">
    <property type="protein sequence ID" value="TFV29748.1"/>
    <property type="molecule type" value="Genomic_DNA"/>
</dbReference>
<dbReference type="CDD" id="cd01127">
    <property type="entry name" value="TrwB_TraG_TraD_VirD4"/>
    <property type="match status" value="1"/>
</dbReference>
<reference evidence="7 10" key="1">
    <citation type="submission" date="2019-03" db="EMBL/GenBank/DDBJ databases">
        <title>Bradyrhizobium strains diversity isolated from Chamaecrista fasciculata.</title>
        <authorList>
            <person name="Urquiaga M.C.O."/>
            <person name="Hungria M."/>
            <person name="Delamuta J.R.M."/>
        </authorList>
    </citation>
    <scope>NUCLEOTIDE SEQUENCE [LARGE SCALE GENOMIC DNA]</scope>
    <source>
        <strain evidence="7 10">CNPSo 3424</strain>
    </source>
</reference>
<organism evidence="8 9">
    <name type="scientific">Bradyrhizobium frederickii</name>
    <dbReference type="NCBI Taxonomy" id="2560054"/>
    <lineage>
        <taxon>Bacteria</taxon>
        <taxon>Pseudomonadati</taxon>
        <taxon>Pseudomonadota</taxon>
        <taxon>Alphaproteobacteria</taxon>
        <taxon>Hyphomicrobiales</taxon>
        <taxon>Nitrobacteraceae</taxon>
        <taxon>Bradyrhizobium</taxon>
    </lineage>
</organism>
<dbReference type="SUPFAM" id="SSF52540">
    <property type="entry name" value="P-loop containing nucleoside triphosphate hydrolases"/>
    <property type="match status" value="1"/>
</dbReference>
<dbReference type="InterPro" id="IPR003688">
    <property type="entry name" value="TraG/VirD4"/>
</dbReference>
<keyword evidence="6" id="KW-0472">Membrane</keyword>
<dbReference type="AlphaFoldDB" id="A0A4Y9NR16"/>
<dbReference type="PANTHER" id="PTHR37937:SF1">
    <property type="entry name" value="CONJUGATIVE TRANSFER: DNA TRANSPORT"/>
    <property type="match status" value="1"/>
</dbReference>
<dbReference type="Gene3D" id="3.40.50.300">
    <property type="entry name" value="P-loop containing nucleotide triphosphate hydrolases"/>
    <property type="match status" value="1"/>
</dbReference>
<comment type="subcellular location">
    <subcellularLocation>
        <location evidence="1">Cell membrane</location>
        <topology evidence="1">Multi-pass membrane protein</topology>
    </subcellularLocation>
</comment>
<evidence type="ECO:0000313" key="9">
    <source>
        <dbReference type="Proteomes" id="UP000297700"/>
    </source>
</evidence>
<keyword evidence="5" id="KW-1133">Transmembrane helix</keyword>
<accession>A0A4Y9NR16</accession>
<evidence type="ECO:0000256" key="5">
    <source>
        <dbReference type="ARBA" id="ARBA00022989"/>
    </source>
</evidence>
<evidence type="ECO:0000256" key="4">
    <source>
        <dbReference type="ARBA" id="ARBA00022692"/>
    </source>
</evidence>
<dbReference type="GO" id="GO:0005886">
    <property type="term" value="C:plasma membrane"/>
    <property type="evidence" value="ECO:0007669"/>
    <property type="project" value="UniProtKB-SubCell"/>
</dbReference>
<evidence type="ECO:0000313" key="10">
    <source>
        <dbReference type="Proteomes" id="UP000298225"/>
    </source>
</evidence>
<dbReference type="EMBL" id="SPQS01000022">
    <property type="protein sequence ID" value="TFV70234.1"/>
    <property type="molecule type" value="Genomic_DNA"/>
</dbReference>
<dbReference type="Proteomes" id="UP000297700">
    <property type="component" value="Unassembled WGS sequence"/>
</dbReference>
<dbReference type="InterPro" id="IPR051539">
    <property type="entry name" value="T4SS-coupling_protein"/>
</dbReference>
<keyword evidence="3" id="KW-1003">Cell membrane</keyword>
<evidence type="ECO:0000256" key="1">
    <source>
        <dbReference type="ARBA" id="ARBA00004651"/>
    </source>
</evidence>
<evidence type="ECO:0000256" key="2">
    <source>
        <dbReference type="ARBA" id="ARBA00008806"/>
    </source>
</evidence>
<evidence type="ECO:0000313" key="7">
    <source>
        <dbReference type="EMBL" id="TFV29748.1"/>
    </source>
</evidence>
<dbReference type="Pfam" id="PF02534">
    <property type="entry name" value="T4SS-DNA_transf"/>
    <property type="match status" value="1"/>
</dbReference>
<comment type="similarity">
    <text evidence="2">Belongs to the VirD4/TraG family.</text>
</comment>